<evidence type="ECO:0000313" key="1">
    <source>
        <dbReference type="EMBL" id="GAA4952451.1"/>
    </source>
</evidence>
<dbReference type="NCBIfam" id="TIGR01451">
    <property type="entry name" value="B_ant_repeat"/>
    <property type="match status" value="1"/>
</dbReference>
<keyword evidence="2" id="KW-1185">Reference proteome</keyword>
<gene>
    <name evidence="1" type="ORF">GCM10023314_27380</name>
</gene>
<dbReference type="NCBIfam" id="TIGR04131">
    <property type="entry name" value="Bac_Flav_CTERM"/>
    <property type="match status" value="1"/>
</dbReference>
<sequence>MFASSIDTYAQIQKEFSPRFNGMIHGDFTMIANNILSRTPTEDYNGEDDNHTFPDNVYVDIDNDDSTFNSSSANFVNPQPQLTCLTIKKVYLYWAAADKENEAGEDNQPDWNFNDIKLMLPGKNTYETLTADDVLYRGRDTHFSNDPYVCFKDITNLVTNLDSPYGKYQVANIEAKTGFLLQHNTGNTGTSGGWQIVYIYESPELTSKNVSVFDGYAHITRDLNNYDIGFSGFRTVPSGPVKVNTLIGSFEGDRSLIGDRFQIQNTANNYVDISTPLRDLNNFFNSKITLENTNFTNRNPASLNTLGFDAAVFSLDNTNNSIIGNNQTSASIRLTSNQETYGLFLVGLAVEVWAPNLYPIKLSSNAIGNITNTSEIVTFDFNFFNTGNDNAVNVVLSETIPKNIEFVSANNLPNGVTYMYDTDTRLLQFFIEDGFVNIGDPPLNIKFELIIKDACYFLEDTCNLAFELQFTATYNGEENTNLVTTYSSIELDDCQQGTPLPITINQPIAFWETPIGSLDRTLSINNPNDLMNAQSLIPTTDICDFDLIKTSGDFIQNSDCDFSGTYTNTWNFIDACGRTIEDYTQVITVPSNQFFDGSNLTISKVVTPNQDQWNEYFTIAEIKDCGFIIDLKIFNRWGALIYQSDNYQNNWNGTSNSSSMGISNKVPTGTYYYVITLINSELTPIAGTVYLGTK</sequence>
<proteinExistence type="predicted"/>
<dbReference type="EMBL" id="BAABJJ010000039">
    <property type="protein sequence ID" value="GAA4952451.1"/>
    <property type="molecule type" value="Genomic_DNA"/>
</dbReference>
<reference evidence="2" key="1">
    <citation type="journal article" date="2019" name="Int. J. Syst. Evol. Microbiol.">
        <title>The Global Catalogue of Microorganisms (GCM) 10K type strain sequencing project: providing services to taxonomists for standard genome sequencing and annotation.</title>
        <authorList>
            <consortium name="The Broad Institute Genomics Platform"/>
            <consortium name="The Broad Institute Genome Sequencing Center for Infectious Disease"/>
            <person name="Wu L."/>
            <person name="Ma J."/>
        </authorList>
    </citation>
    <scope>NUCLEOTIDE SEQUENCE [LARGE SCALE GENOMIC DNA]</scope>
    <source>
        <strain evidence="2">JCM 18285</strain>
    </source>
</reference>
<dbReference type="Proteomes" id="UP001501302">
    <property type="component" value="Unassembled WGS sequence"/>
</dbReference>
<accession>A0ABP9GT59</accession>
<dbReference type="Pfam" id="PF13585">
    <property type="entry name" value="CHU_C"/>
    <property type="match status" value="1"/>
</dbReference>
<organism evidence="1 2">
    <name type="scientific">Algibacter agarivorans</name>
    <dbReference type="NCBI Taxonomy" id="1109741"/>
    <lineage>
        <taxon>Bacteria</taxon>
        <taxon>Pseudomonadati</taxon>
        <taxon>Bacteroidota</taxon>
        <taxon>Flavobacteriia</taxon>
        <taxon>Flavobacteriales</taxon>
        <taxon>Flavobacteriaceae</taxon>
        <taxon>Algibacter</taxon>
    </lineage>
</organism>
<dbReference type="InterPro" id="IPR026341">
    <property type="entry name" value="T9SS_type_B"/>
</dbReference>
<name>A0ABP9GT59_9FLAO</name>
<comment type="caution">
    <text evidence="1">The sequence shown here is derived from an EMBL/GenBank/DDBJ whole genome shotgun (WGS) entry which is preliminary data.</text>
</comment>
<evidence type="ECO:0000313" key="2">
    <source>
        <dbReference type="Proteomes" id="UP001501302"/>
    </source>
</evidence>
<protein>
    <recommendedName>
        <fullName evidence="3">Gliding motility-associated C-terminal domain-containing protein</fullName>
    </recommendedName>
</protein>
<dbReference type="InterPro" id="IPR047589">
    <property type="entry name" value="DUF11_rpt"/>
</dbReference>
<evidence type="ECO:0008006" key="3">
    <source>
        <dbReference type="Google" id="ProtNLM"/>
    </source>
</evidence>